<keyword evidence="9" id="KW-1185">Reference proteome</keyword>
<feature type="domain" description="GP-PDE" evidence="7">
    <location>
        <begin position="1"/>
        <end position="105"/>
    </location>
</feature>
<dbReference type="Pfam" id="PF03009">
    <property type="entry name" value="GDPD"/>
    <property type="match status" value="1"/>
</dbReference>
<protein>
    <recommendedName>
        <fullName evidence="7">GP-PDE domain-containing protein</fullName>
    </recommendedName>
</protein>
<proteinExistence type="predicted"/>
<name>A0A1Y3BJZ6_EURMA</name>
<dbReference type="AlphaFoldDB" id="A0A1Y3BJZ6"/>
<reference evidence="8 9" key="1">
    <citation type="submission" date="2017-03" db="EMBL/GenBank/DDBJ databases">
        <title>Genome Survey of Euroglyphus maynei.</title>
        <authorList>
            <person name="Arlian L.G."/>
            <person name="Morgan M.S."/>
            <person name="Rider S.D."/>
        </authorList>
    </citation>
    <scope>NUCLEOTIDE SEQUENCE [LARGE SCALE GENOMIC DNA]</scope>
    <source>
        <strain evidence="8">Arlian Lab</strain>
        <tissue evidence="8">Whole body</tissue>
    </source>
</reference>
<dbReference type="GO" id="GO:0016829">
    <property type="term" value="F:lyase activity"/>
    <property type="evidence" value="ECO:0007669"/>
    <property type="project" value="UniProtKB-KW"/>
</dbReference>
<evidence type="ECO:0000256" key="3">
    <source>
        <dbReference type="ARBA" id="ARBA00022801"/>
    </source>
</evidence>
<comment type="catalytic activity">
    <reaction evidence="1">
        <text>an N-(acyl)-sphingosylphosphoethanolamine = an N-(acyl)-sphingosyl-1,3-cyclic phosphate + ethanolamine</text>
        <dbReference type="Rhea" id="RHEA:60648"/>
        <dbReference type="ChEBI" id="CHEBI:57603"/>
        <dbReference type="ChEBI" id="CHEBI:143891"/>
        <dbReference type="ChEBI" id="CHEBI:143892"/>
    </reaction>
</comment>
<dbReference type="PROSITE" id="PS51704">
    <property type="entry name" value="GP_PDE"/>
    <property type="match status" value="1"/>
</dbReference>
<evidence type="ECO:0000256" key="1">
    <source>
        <dbReference type="ARBA" id="ARBA00000110"/>
    </source>
</evidence>
<dbReference type="Gene3D" id="3.20.20.190">
    <property type="entry name" value="Phosphatidylinositol (PI) phosphodiesterase"/>
    <property type="match status" value="1"/>
</dbReference>
<dbReference type="EMBL" id="MUJZ01014506">
    <property type="protein sequence ID" value="OTF81259.1"/>
    <property type="molecule type" value="Genomic_DNA"/>
</dbReference>
<keyword evidence="2" id="KW-0479">Metal-binding</keyword>
<dbReference type="InterPro" id="IPR017946">
    <property type="entry name" value="PLC-like_Pdiesterase_TIM-brl"/>
</dbReference>
<gene>
    <name evidence="8" type="ORF">BLA29_008910</name>
</gene>
<dbReference type="GO" id="GO:0047389">
    <property type="term" value="F:glycerophosphocholine phosphodiesterase activity"/>
    <property type="evidence" value="ECO:0007669"/>
    <property type="project" value="TreeGrafter"/>
</dbReference>
<evidence type="ECO:0000313" key="9">
    <source>
        <dbReference type="Proteomes" id="UP000194236"/>
    </source>
</evidence>
<evidence type="ECO:0000256" key="6">
    <source>
        <dbReference type="ARBA" id="ARBA00023239"/>
    </source>
</evidence>
<evidence type="ECO:0000259" key="7">
    <source>
        <dbReference type="PROSITE" id="PS51704"/>
    </source>
</evidence>
<dbReference type="GO" id="GO:0046475">
    <property type="term" value="P:glycerophospholipid catabolic process"/>
    <property type="evidence" value="ECO:0007669"/>
    <property type="project" value="TreeGrafter"/>
</dbReference>
<dbReference type="InterPro" id="IPR030395">
    <property type="entry name" value="GP_PDE_dom"/>
</dbReference>
<evidence type="ECO:0000256" key="4">
    <source>
        <dbReference type="ARBA" id="ARBA00022842"/>
    </source>
</evidence>
<dbReference type="SUPFAM" id="SSF51695">
    <property type="entry name" value="PLC-like phosphodiesterases"/>
    <property type="match status" value="1"/>
</dbReference>
<sequence length="105" mass="12322">MIELDVQLSKDHIPIIYHDFDIQTFLVNRHNNSEHVSMKIPLKDFPKHSLQQISTNYMQHIPSNVSEFFQSFETLEAVLNYTDPNCGIDVEIKYPSQLTVCYCKF</sequence>
<keyword evidence="5" id="KW-1015">Disulfide bond</keyword>
<dbReference type="PANTHER" id="PTHR22958:SF1">
    <property type="entry name" value="GLYCEROPHOSPHOCHOLINE PHOSPHODIESTERASE GPCPD1"/>
    <property type="match status" value="1"/>
</dbReference>
<keyword evidence="6" id="KW-0456">Lyase</keyword>
<dbReference type="GO" id="GO:0046872">
    <property type="term" value="F:metal ion binding"/>
    <property type="evidence" value="ECO:0007669"/>
    <property type="project" value="UniProtKB-KW"/>
</dbReference>
<accession>A0A1Y3BJZ6</accession>
<comment type="caution">
    <text evidence="8">The sequence shown here is derived from an EMBL/GenBank/DDBJ whole genome shotgun (WGS) entry which is preliminary data.</text>
</comment>
<evidence type="ECO:0000313" key="8">
    <source>
        <dbReference type="EMBL" id="OTF81259.1"/>
    </source>
</evidence>
<organism evidence="8 9">
    <name type="scientific">Euroglyphus maynei</name>
    <name type="common">Mayne's house dust mite</name>
    <dbReference type="NCBI Taxonomy" id="6958"/>
    <lineage>
        <taxon>Eukaryota</taxon>
        <taxon>Metazoa</taxon>
        <taxon>Ecdysozoa</taxon>
        <taxon>Arthropoda</taxon>
        <taxon>Chelicerata</taxon>
        <taxon>Arachnida</taxon>
        <taxon>Acari</taxon>
        <taxon>Acariformes</taxon>
        <taxon>Sarcoptiformes</taxon>
        <taxon>Astigmata</taxon>
        <taxon>Psoroptidia</taxon>
        <taxon>Analgoidea</taxon>
        <taxon>Pyroglyphidae</taxon>
        <taxon>Pyroglyphinae</taxon>
        <taxon>Euroglyphus</taxon>
    </lineage>
</organism>
<dbReference type="PANTHER" id="PTHR22958">
    <property type="entry name" value="GLYCEROPHOSPHORYL DIESTER PHOSPHODIESTERASE"/>
    <property type="match status" value="1"/>
</dbReference>
<keyword evidence="4" id="KW-0460">Magnesium</keyword>
<evidence type="ECO:0000256" key="5">
    <source>
        <dbReference type="ARBA" id="ARBA00023157"/>
    </source>
</evidence>
<dbReference type="Proteomes" id="UP000194236">
    <property type="component" value="Unassembled WGS sequence"/>
</dbReference>
<keyword evidence="3" id="KW-0378">Hydrolase</keyword>
<evidence type="ECO:0000256" key="2">
    <source>
        <dbReference type="ARBA" id="ARBA00022723"/>
    </source>
</evidence>
<dbReference type="OrthoDB" id="1058301at2759"/>
<dbReference type="InterPro" id="IPR051578">
    <property type="entry name" value="GDPD"/>
</dbReference>